<dbReference type="Gene3D" id="3.40.50.12580">
    <property type="match status" value="1"/>
</dbReference>
<dbReference type="GO" id="GO:0047355">
    <property type="term" value="F:CDP-glycerol glycerophosphotransferase activity"/>
    <property type="evidence" value="ECO:0007669"/>
    <property type="project" value="InterPro"/>
</dbReference>
<dbReference type="Pfam" id="PF04464">
    <property type="entry name" value="Glyphos_transf"/>
    <property type="match status" value="1"/>
</dbReference>
<evidence type="ECO:0000313" key="2">
    <source>
        <dbReference type="Proteomes" id="UP000220251"/>
    </source>
</evidence>
<protein>
    <recommendedName>
        <fullName evidence="3">CDP-glycerol:poly(Glycerophosphate) glycerophosphotransferase</fullName>
    </recommendedName>
</protein>
<dbReference type="RefSeq" id="WP_239414442.1">
    <property type="nucleotide sequence ID" value="NZ_CWGJ01000025.1"/>
</dbReference>
<dbReference type="EMBL" id="CWGJ01000025">
    <property type="protein sequence ID" value="CRX38842.1"/>
    <property type="molecule type" value="Genomic_DNA"/>
</dbReference>
<name>A0A0H5DQM3_9BACT</name>
<evidence type="ECO:0000313" key="1">
    <source>
        <dbReference type="EMBL" id="CRX38842.1"/>
    </source>
</evidence>
<dbReference type="InterPro" id="IPR007554">
    <property type="entry name" value="Glycerophosphate_synth"/>
</dbReference>
<proteinExistence type="predicted"/>
<organism evidence="1 2">
    <name type="scientific">Estrella lausannensis</name>
    <dbReference type="NCBI Taxonomy" id="483423"/>
    <lineage>
        <taxon>Bacteria</taxon>
        <taxon>Pseudomonadati</taxon>
        <taxon>Chlamydiota</taxon>
        <taxon>Chlamydiia</taxon>
        <taxon>Parachlamydiales</taxon>
        <taxon>Candidatus Criblamydiaceae</taxon>
        <taxon>Estrella</taxon>
    </lineage>
</organism>
<accession>A0A0H5DQM3</accession>
<reference evidence="2" key="1">
    <citation type="submission" date="2015-06" db="EMBL/GenBank/DDBJ databases">
        <authorList>
            <person name="Bertelli C."/>
        </authorList>
    </citation>
    <scope>NUCLEOTIDE SEQUENCE [LARGE SCALE GENOMIC DNA]</scope>
    <source>
        <strain evidence="2">CRIB-30</strain>
    </source>
</reference>
<dbReference type="AlphaFoldDB" id="A0A0H5DQM3"/>
<dbReference type="InterPro" id="IPR043148">
    <property type="entry name" value="TagF_C"/>
</dbReference>
<keyword evidence="2" id="KW-1185">Reference proteome</keyword>
<dbReference type="Proteomes" id="UP000220251">
    <property type="component" value="Unassembled WGS sequence"/>
</dbReference>
<evidence type="ECO:0008006" key="3">
    <source>
        <dbReference type="Google" id="ProtNLM"/>
    </source>
</evidence>
<dbReference type="SUPFAM" id="SSF53756">
    <property type="entry name" value="UDP-Glycosyltransferase/glycogen phosphorylase"/>
    <property type="match status" value="1"/>
</dbReference>
<gene>
    <name evidence="1" type="ORF">ELAC_1514</name>
</gene>
<dbReference type="GO" id="GO:0016020">
    <property type="term" value="C:membrane"/>
    <property type="evidence" value="ECO:0007669"/>
    <property type="project" value="InterPro"/>
</dbReference>
<sequence>MMENAVRACVLNQSSHIHYYDHLSPMAALLEIPFLFVEEDDMARNMRFYPGLKGEIVAFQEFNPEYLLQHYDVVLMSDLWDRHVFREKFAPLEKEYGKTMRHVHVPHGFSDKVFYIRKMANEDITFVYGDNMLDLLKSEGVYENLNQFIISGNYRYSYYKKHKEYLDQIANEDALGGLDPNKKTILYAPTWMDLEQSTTFFDSCHHLLDNAPSDYNILVKLHPRLELDDTVGFYEILGRYAKASNIFFVTDFPLIYPLLARADIYIGDMSSIGYDFLAFDRPMFFLNKDRKDPKNDRRTFLFQCGTLIEEEDFANVYRIIEKALPYDQERFSAIRKKIDRYTFGEERPFEEIRKDLFRECQTPPKK</sequence>